<comment type="caution">
    <text evidence="1">The sequence shown here is derived from an EMBL/GenBank/DDBJ whole genome shotgun (WGS) entry which is preliminary data.</text>
</comment>
<organism evidence="1 2">
    <name type="scientific">Irpex rosettiformis</name>
    <dbReference type="NCBI Taxonomy" id="378272"/>
    <lineage>
        <taxon>Eukaryota</taxon>
        <taxon>Fungi</taxon>
        <taxon>Dikarya</taxon>
        <taxon>Basidiomycota</taxon>
        <taxon>Agaricomycotina</taxon>
        <taxon>Agaricomycetes</taxon>
        <taxon>Polyporales</taxon>
        <taxon>Irpicaceae</taxon>
        <taxon>Irpex</taxon>
    </lineage>
</organism>
<dbReference type="EMBL" id="MU274906">
    <property type="protein sequence ID" value="KAI0090945.1"/>
    <property type="molecule type" value="Genomic_DNA"/>
</dbReference>
<dbReference type="Proteomes" id="UP001055072">
    <property type="component" value="Unassembled WGS sequence"/>
</dbReference>
<keyword evidence="2" id="KW-1185">Reference proteome</keyword>
<protein>
    <submittedName>
        <fullName evidence="1">Uncharacterized protein</fullName>
    </submittedName>
</protein>
<evidence type="ECO:0000313" key="1">
    <source>
        <dbReference type="EMBL" id="KAI0090945.1"/>
    </source>
</evidence>
<proteinExistence type="predicted"/>
<name>A0ACB8U9J9_9APHY</name>
<evidence type="ECO:0000313" key="2">
    <source>
        <dbReference type="Proteomes" id="UP001055072"/>
    </source>
</evidence>
<gene>
    <name evidence="1" type="ORF">BDY19DRAFT_904463</name>
</gene>
<sequence length="258" mass="29200">MECEKKVGDGSQIQEEIQVCNAIDEELIDDEDPTGHIIEEVDVGDDPDVEPESAAVDLPAYCRKNESTDGNVRVAPKRYFYVPAGIFKKTLDVGDFYISEDTLARHLLLRTNVEGLSTKKVRINAVATYTSAKAVEKWNLQLSEKYWDNFKFEGFRPDGASFDITTLTEEMVLTKKSEVEKLRTWTKFVAIIRQKSTAKNQLRTVVTDAYAELKNDVFDPAVITAANPESVPKLYMIGHNLFGLFDTYMTLEDYQDMA</sequence>
<accession>A0ACB8U9J9</accession>
<reference evidence="1" key="1">
    <citation type="journal article" date="2021" name="Environ. Microbiol.">
        <title>Gene family expansions and transcriptome signatures uncover fungal adaptations to wood decay.</title>
        <authorList>
            <person name="Hage H."/>
            <person name="Miyauchi S."/>
            <person name="Viragh M."/>
            <person name="Drula E."/>
            <person name="Min B."/>
            <person name="Chaduli D."/>
            <person name="Navarro D."/>
            <person name="Favel A."/>
            <person name="Norest M."/>
            <person name="Lesage-Meessen L."/>
            <person name="Balint B."/>
            <person name="Merenyi Z."/>
            <person name="de Eugenio L."/>
            <person name="Morin E."/>
            <person name="Martinez A.T."/>
            <person name="Baldrian P."/>
            <person name="Stursova M."/>
            <person name="Martinez M.J."/>
            <person name="Novotny C."/>
            <person name="Magnuson J.K."/>
            <person name="Spatafora J.W."/>
            <person name="Maurice S."/>
            <person name="Pangilinan J."/>
            <person name="Andreopoulos W."/>
            <person name="LaButti K."/>
            <person name="Hundley H."/>
            <person name="Na H."/>
            <person name="Kuo A."/>
            <person name="Barry K."/>
            <person name="Lipzen A."/>
            <person name="Henrissat B."/>
            <person name="Riley R."/>
            <person name="Ahrendt S."/>
            <person name="Nagy L.G."/>
            <person name="Grigoriev I.V."/>
            <person name="Martin F."/>
            <person name="Rosso M.N."/>
        </authorList>
    </citation>
    <scope>NUCLEOTIDE SEQUENCE</scope>
    <source>
        <strain evidence="1">CBS 384.51</strain>
    </source>
</reference>